<dbReference type="Gene3D" id="3.30.565.10">
    <property type="entry name" value="Histidine kinase-like ATPase, C-terminal domain"/>
    <property type="match status" value="1"/>
</dbReference>
<evidence type="ECO:0000313" key="3">
    <source>
        <dbReference type="Proteomes" id="UP000233276"/>
    </source>
</evidence>
<feature type="transmembrane region" description="Helical" evidence="1">
    <location>
        <begin position="279"/>
        <end position="299"/>
    </location>
</feature>
<keyword evidence="1" id="KW-0472">Membrane</keyword>
<dbReference type="KEGG" id="mhos:CXR34_14900"/>
<feature type="transmembrane region" description="Helical" evidence="1">
    <location>
        <begin position="91"/>
        <end position="118"/>
    </location>
</feature>
<feature type="transmembrane region" description="Helical" evidence="1">
    <location>
        <begin position="59"/>
        <end position="79"/>
    </location>
</feature>
<reference evidence="2 3" key="1">
    <citation type="submission" date="2017-12" db="EMBL/GenBank/DDBJ databases">
        <title>Isolation and characterization of estrogens degradatiion strain Microbacterium hominis SJTG1.</title>
        <authorList>
            <person name="Xiong W."/>
            <person name="Yin C."/>
            <person name="Zheng D."/>
            <person name="Liang R."/>
        </authorList>
    </citation>
    <scope>NUCLEOTIDE SEQUENCE [LARGE SCALE GENOMIC DNA]</scope>
    <source>
        <strain evidence="2 3">SJTG1</strain>
    </source>
</reference>
<evidence type="ECO:0000256" key="1">
    <source>
        <dbReference type="SAM" id="Phobius"/>
    </source>
</evidence>
<feature type="transmembrane region" description="Helical" evidence="1">
    <location>
        <begin position="311"/>
        <end position="332"/>
    </location>
</feature>
<keyword evidence="1" id="KW-0812">Transmembrane</keyword>
<organism evidence="2 3">
    <name type="scientific">Microbacterium hominis</name>
    <dbReference type="NCBI Taxonomy" id="162426"/>
    <lineage>
        <taxon>Bacteria</taxon>
        <taxon>Bacillati</taxon>
        <taxon>Actinomycetota</taxon>
        <taxon>Actinomycetes</taxon>
        <taxon>Micrococcales</taxon>
        <taxon>Microbacteriaceae</taxon>
        <taxon>Microbacterium</taxon>
    </lineage>
</organism>
<protein>
    <submittedName>
        <fullName evidence="2">ATPase</fullName>
    </submittedName>
</protein>
<sequence>MHLMARGGSRTINVVSAYWDAAGSGRFFTRWSAIVSLPIATLLLVPVVDGRPDGYGQGVAAAAMAWTLLALPVLAVAAAERRMRDHRVRGILVTTTLVAVALVRPVLNEMLVGIVFHGHSNGVWLARTGTNLVVAFGLFSLIAIITTEYSQTRATVDRLAHALGRLDAASQQVLNDERDARLVVRGMVAELRTERDAMLAGTVDFDAVRDFSERVRTASHRLEELAAASPPVPALWTPRPLSAARRRGVERLQPTPLLWVGVLYLFMCAPFLVTLPDVVGVLAAAVAVVLVDLAAGAVLRALPTAAPRTRGIAFLLVWILAGAATTAVGHLLLPDTGAVMLIPLVAMPLAAIVLALAIDTRRRAREEAARSTVELARAAGEFADRTRRAQLPLLQAASTLHGRVQGRCVIFAAHVDENAPTAREIARFRSETDRALDEVIAPVRAAEIESGGELRRMLAGWEPIMQLDTRIDDGAVAAVERSEAAPIVTEVVNEALVNAVKHSGARAARIEITTGADGVLHVRVASSGALPRAVMPMRPFAGRTLLYQEGDDVVLESMIPAPALAAHA</sequence>
<dbReference type="Proteomes" id="UP000233276">
    <property type="component" value="Chromosome"/>
</dbReference>
<name>A0A2K9DTQ7_9MICO</name>
<feature type="transmembrane region" description="Helical" evidence="1">
    <location>
        <begin position="124"/>
        <end position="145"/>
    </location>
</feature>
<accession>A0A2K9DTQ7</accession>
<dbReference type="EMBL" id="CP025299">
    <property type="protein sequence ID" value="AUG30626.1"/>
    <property type="molecule type" value="Genomic_DNA"/>
</dbReference>
<keyword evidence="1" id="KW-1133">Transmembrane helix</keyword>
<gene>
    <name evidence="2" type="ORF">CXR34_14900</name>
</gene>
<dbReference type="InterPro" id="IPR036890">
    <property type="entry name" value="HATPase_C_sf"/>
</dbReference>
<feature type="transmembrane region" description="Helical" evidence="1">
    <location>
        <begin position="338"/>
        <end position="358"/>
    </location>
</feature>
<evidence type="ECO:0000313" key="2">
    <source>
        <dbReference type="EMBL" id="AUG30626.1"/>
    </source>
</evidence>
<dbReference type="AlphaFoldDB" id="A0A2K9DTQ7"/>
<feature type="transmembrane region" description="Helical" evidence="1">
    <location>
        <begin position="27"/>
        <end position="47"/>
    </location>
</feature>
<proteinExistence type="predicted"/>
<feature type="transmembrane region" description="Helical" evidence="1">
    <location>
        <begin position="255"/>
        <end position="273"/>
    </location>
</feature>